<feature type="compositionally biased region" description="Polar residues" evidence="2">
    <location>
        <begin position="330"/>
        <end position="352"/>
    </location>
</feature>
<dbReference type="GO" id="GO:0003676">
    <property type="term" value="F:nucleic acid binding"/>
    <property type="evidence" value="ECO:0007669"/>
    <property type="project" value="InterPro"/>
</dbReference>
<proteinExistence type="predicted"/>
<dbReference type="InterPro" id="IPR005135">
    <property type="entry name" value="Endo/exonuclease/phosphatase"/>
</dbReference>
<reference evidence="5" key="1">
    <citation type="submission" date="2023-03" db="EMBL/GenBank/DDBJ databases">
        <authorList>
            <person name="Julca I."/>
        </authorList>
    </citation>
    <scope>NUCLEOTIDE SEQUENCE</scope>
</reference>
<protein>
    <submittedName>
        <fullName evidence="5">OLC1v1024213C1</fullName>
    </submittedName>
</protein>
<dbReference type="Pfam" id="PF14111">
    <property type="entry name" value="DUF4283"/>
    <property type="match status" value="1"/>
</dbReference>
<dbReference type="Pfam" id="PF03372">
    <property type="entry name" value="Exo_endo_phos"/>
    <property type="match status" value="1"/>
</dbReference>
<feature type="signal peptide" evidence="3">
    <location>
        <begin position="1"/>
        <end position="28"/>
    </location>
</feature>
<evidence type="ECO:0000259" key="4">
    <source>
        <dbReference type="PROSITE" id="PS50158"/>
    </source>
</evidence>
<dbReference type="Pfam" id="PF13966">
    <property type="entry name" value="zf-RVT"/>
    <property type="match status" value="1"/>
</dbReference>
<dbReference type="InterPro" id="IPR025836">
    <property type="entry name" value="Zn_knuckle_CX2CX4HX4C"/>
</dbReference>
<dbReference type="PROSITE" id="PS50158">
    <property type="entry name" value="ZF_CCHC"/>
    <property type="match status" value="1"/>
</dbReference>
<feature type="region of interest" description="Disordered" evidence="2">
    <location>
        <begin position="274"/>
        <end position="362"/>
    </location>
</feature>
<name>A0AAV1C266_OLDCO</name>
<dbReference type="EMBL" id="OX459118">
    <property type="protein sequence ID" value="CAI9089611.1"/>
    <property type="molecule type" value="Genomic_DNA"/>
</dbReference>
<evidence type="ECO:0000313" key="6">
    <source>
        <dbReference type="Proteomes" id="UP001161247"/>
    </source>
</evidence>
<dbReference type="InterPro" id="IPR026960">
    <property type="entry name" value="RVT-Znf"/>
</dbReference>
<accession>A0AAV1C266</accession>
<keyword evidence="3" id="KW-0732">Signal</keyword>
<organism evidence="5 6">
    <name type="scientific">Oldenlandia corymbosa var. corymbosa</name>
    <dbReference type="NCBI Taxonomy" id="529605"/>
    <lineage>
        <taxon>Eukaryota</taxon>
        <taxon>Viridiplantae</taxon>
        <taxon>Streptophyta</taxon>
        <taxon>Embryophyta</taxon>
        <taxon>Tracheophyta</taxon>
        <taxon>Spermatophyta</taxon>
        <taxon>Magnoliopsida</taxon>
        <taxon>eudicotyledons</taxon>
        <taxon>Gunneridae</taxon>
        <taxon>Pentapetalae</taxon>
        <taxon>asterids</taxon>
        <taxon>lamiids</taxon>
        <taxon>Gentianales</taxon>
        <taxon>Rubiaceae</taxon>
        <taxon>Rubioideae</taxon>
        <taxon>Spermacoceae</taxon>
        <taxon>Hedyotis-Oldenlandia complex</taxon>
        <taxon>Oldenlandia</taxon>
    </lineage>
</organism>
<evidence type="ECO:0000313" key="5">
    <source>
        <dbReference type="EMBL" id="CAI9089611.1"/>
    </source>
</evidence>
<dbReference type="Proteomes" id="UP001161247">
    <property type="component" value="Chromosome 1"/>
</dbReference>
<feature type="domain" description="CCHC-type" evidence="4">
    <location>
        <begin position="198"/>
        <end position="211"/>
    </location>
</feature>
<dbReference type="InterPro" id="IPR001878">
    <property type="entry name" value="Znf_CCHC"/>
</dbReference>
<dbReference type="PANTHER" id="PTHR31286">
    <property type="entry name" value="GLYCINE-RICH CELL WALL STRUCTURAL PROTEIN 1.8-LIKE"/>
    <property type="match status" value="1"/>
</dbReference>
<feature type="compositionally biased region" description="Polar residues" evidence="2">
    <location>
        <begin position="279"/>
        <end position="295"/>
    </location>
</feature>
<keyword evidence="1" id="KW-0862">Zinc</keyword>
<evidence type="ECO:0000256" key="2">
    <source>
        <dbReference type="SAM" id="MobiDB-lite"/>
    </source>
</evidence>
<evidence type="ECO:0000256" key="1">
    <source>
        <dbReference type="PROSITE-ProRule" id="PRU00047"/>
    </source>
</evidence>
<dbReference type="InterPro" id="IPR036691">
    <property type="entry name" value="Endo/exonu/phosph_ase_sf"/>
</dbReference>
<evidence type="ECO:0000256" key="3">
    <source>
        <dbReference type="SAM" id="SignalP"/>
    </source>
</evidence>
<keyword evidence="1" id="KW-0479">Metal-binding</keyword>
<dbReference type="GO" id="GO:0003824">
    <property type="term" value="F:catalytic activity"/>
    <property type="evidence" value="ECO:0007669"/>
    <property type="project" value="InterPro"/>
</dbReference>
<dbReference type="Pfam" id="PF14392">
    <property type="entry name" value="zf-CCHC_4"/>
    <property type="match status" value="1"/>
</dbReference>
<gene>
    <name evidence="5" type="ORF">OLC1_LOCUS1932</name>
</gene>
<dbReference type="SUPFAM" id="SSF56219">
    <property type="entry name" value="DNase I-like"/>
    <property type="match status" value="1"/>
</dbReference>
<dbReference type="Gene3D" id="3.60.10.10">
    <property type="entry name" value="Endonuclease/exonuclease/phosphatase"/>
    <property type="match status" value="1"/>
</dbReference>
<dbReference type="GO" id="GO:0008270">
    <property type="term" value="F:zinc ion binding"/>
    <property type="evidence" value="ECO:0007669"/>
    <property type="project" value="UniProtKB-KW"/>
</dbReference>
<keyword evidence="6" id="KW-1185">Reference proteome</keyword>
<dbReference type="InterPro" id="IPR025558">
    <property type="entry name" value="DUF4283"/>
</dbReference>
<keyword evidence="1" id="KW-0863">Zinc-finger</keyword>
<feature type="chain" id="PRO_5043673410" evidence="3">
    <location>
        <begin position="29"/>
        <end position="835"/>
    </location>
</feature>
<sequence length="835" mass="95495">MVIHILCHLRLHPLLIVVLMVTEEELEAIIGRLTLRESESTRYSTCSLNPTRIDPFLTIVGKLQCPRVVSHDSIATNCRNIWSVRNGFTVRPVGENTVHFKFNDRIDRARVLHGEPWLLGRKHVLVLKPSDTLDVDSNIYPWWKQLHNYPLDLMNADFAKFAGDLIAQFQEVFTDVDRNCIGKEITIPLRYERLAEWCYYCGIIGHVENNCLTRPPNAGSSPPEYSSWLKAKGYWNPFVSRRPANEPDPFYVPDESDEEVAPWSERQEHHVTLPYLRNPRNSNPSHTSPVPSSSFHIDPSSHPLNHPKVHPSPSELIISSPASDHHHHNQFNQPSKPHVSPSTNTPSANTPSHVPITNFPMSLDTPARKAARRFNLARNRIIQNAPMNESVTIPGNRKYDIDVFDGYDLHMLDVEVIGKKHKIVSPGGLAMLWRKDVAVSLRSYSKRFIDVDVDLNGNRIRATGIYGQPDVSLRRDAWSQYDSLYDPAKKPWIFFGDFNEDLMQNEFQGCGKQIRSGMQTSIWYDKWIPVEPSFCTSVQSHILSPTAVVSELLIPGTNEWNQELVRDLFPQEEANAILSMVLPQNQSHDRWIWHHTRKGNHTVRSAYYQLLYSPEFSNGSISLSITPRGVQDPLWRTLWSFKLPNRILLFAWRLSNNSFPTVTNLAARHLDVPSDCALCQQNSLSSCHQFFVCQFAVQVFRIAGLHQSIMQYHHPICEQWFRAILLDKNFSHRSFFIALLSGIWQARNSLMFEQQRITLWSVVLQASRIVHSFQSLSVHQESSNDRLQCFPFFQASPADAISVCFDGAIFHIQHCAGAGIIVRDQNGAFMFGLAR</sequence>
<dbReference type="InterPro" id="IPR040256">
    <property type="entry name" value="At4g02000-like"/>
</dbReference>
<dbReference type="AlphaFoldDB" id="A0AAV1C266"/>
<dbReference type="PANTHER" id="PTHR31286:SF167">
    <property type="entry name" value="OS09G0268800 PROTEIN"/>
    <property type="match status" value="1"/>
</dbReference>